<dbReference type="AlphaFoldDB" id="A0A2Z6RH01"/>
<proteinExistence type="predicted"/>
<dbReference type="Proteomes" id="UP000247702">
    <property type="component" value="Unassembled WGS sequence"/>
</dbReference>
<evidence type="ECO:0000313" key="1">
    <source>
        <dbReference type="EMBL" id="GBC01976.1"/>
    </source>
</evidence>
<reference evidence="1 2" key="1">
    <citation type="submission" date="2017-11" db="EMBL/GenBank/DDBJ databases">
        <title>The genome of Rhizophagus clarus HR1 reveals common genetic basis of auxotrophy among arbuscular mycorrhizal fungi.</title>
        <authorList>
            <person name="Kobayashi Y."/>
        </authorList>
    </citation>
    <scope>NUCLEOTIDE SEQUENCE [LARGE SCALE GENOMIC DNA]</scope>
    <source>
        <strain evidence="1 2">HR1</strain>
    </source>
</reference>
<organism evidence="1 2">
    <name type="scientific">Rhizophagus clarus</name>
    <dbReference type="NCBI Taxonomy" id="94130"/>
    <lineage>
        <taxon>Eukaryota</taxon>
        <taxon>Fungi</taxon>
        <taxon>Fungi incertae sedis</taxon>
        <taxon>Mucoromycota</taxon>
        <taxon>Glomeromycotina</taxon>
        <taxon>Glomeromycetes</taxon>
        <taxon>Glomerales</taxon>
        <taxon>Glomeraceae</taxon>
        <taxon>Rhizophagus</taxon>
    </lineage>
</organism>
<keyword evidence="2" id="KW-1185">Reference proteome</keyword>
<sequence>MSKYNAEYKWCKSCQISNLKQNFTNWTCDNERIDNLIQEMQLEINELNDMIFEWISYDQFIDVKEINEESFDKNLINEFFVDQDKKYSIAYIKEVLRMYGISQCPNTKDYIIVFQEIYCKKCGNKYTNIIEEWCESCQVIYFKKISASSGNEKIDNLIQEMQLKINYESYAVFEWIPYDKLNDIQEICKDDFDKTYYATWRDGPLCYIDGEWMRESNKMVTLRYLYYSQNIIRFLNKIIVELSLFNAHKIYGISQNPDTEDYIMVFPIIYCKRCNKQHESGYEADGEWCKLCQKNNLRQNFANWASENEKIDKLIQEMQMGINQPDDIIFEWIPYNQFYNIKENFPKENLAITDDLSDYYGKSFGISQNPHTEDYIMVFKGEYNEKCNKCGEDTDYQWYTDEFLNEVEKYLSSGNDTVYGISQNQDTKYYIIVFKYNLCCKECNTEFTKYNIEHEWCEKCQINDLKLNSKNYKIDNLIQKLQLKFNNKWVDYFEWIPYYELGNIKKLSDNIYLAIWKNDFLYYNNLYKKQQVRRLDLKVTLKYLQNITDKVKVYSIIRYGISQDPNTKDYIIVIRSKYCEKCNKEYTDIGKDWCKPCKINDLEKNFTNWTSGNIKIDKLIQEMQLEIKSPSDMMFEWIPYISLVILRK</sequence>
<dbReference type="EMBL" id="BEXD01003779">
    <property type="protein sequence ID" value="GBC01976.1"/>
    <property type="molecule type" value="Genomic_DNA"/>
</dbReference>
<name>A0A2Z6RH01_9GLOM</name>
<accession>A0A2Z6RH01</accession>
<comment type="caution">
    <text evidence="1">The sequence shown here is derived from an EMBL/GenBank/DDBJ whole genome shotgun (WGS) entry which is preliminary data.</text>
</comment>
<evidence type="ECO:0000313" key="2">
    <source>
        <dbReference type="Proteomes" id="UP000247702"/>
    </source>
</evidence>
<gene>
    <name evidence="1" type="ORF">RclHR1_00440042</name>
</gene>
<protein>
    <submittedName>
        <fullName evidence="1">Uncharacterized protein</fullName>
    </submittedName>
</protein>